<sequence length="70" mass="7741">MNSVKIISTDESAVRKALKTLADGLKKRPEVLAVYLCGSRAKGNYTPYSDVDLLIVVEEDGRKPHDRVPL</sequence>
<dbReference type="InterPro" id="IPR002934">
    <property type="entry name" value="Polymerase_NTP_transf_dom"/>
</dbReference>
<dbReference type="STRING" id="370438.PTH_0136"/>
<organism evidence="2 3">
    <name type="scientific">Pelotomaculum thermopropionicum (strain DSM 13744 / JCM 10971 / SI)</name>
    <dbReference type="NCBI Taxonomy" id="370438"/>
    <lineage>
        <taxon>Bacteria</taxon>
        <taxon>Bacillati</taxon>
        <taxon>Bacillota</taxon>
        <taxon>Clostridia</taxon>
        <taxon>Eubacteriales</taxon>
        <taxon>Desulfotomaculaceae</taxon>
        <taxon>Pelotomaculum</taxon>
    </lineage>
</organism>
<evidence type="ECO:0000313" key="2">
    <source>
        <dbReference type="EMBL" id="BAF58317.1"/>
    </source>
</evidence>
<evidence type="ECO:0000313" key="3">
    <source>
        <dbReference type="Proteomes" id="UP000006556"/>
    </source>
</evidence>
<dbReference type="AlphaFoldDB" id="A5D620"/>
<dbReference type="PANTHER" id="PTHR43449">
    <property type="entry name" value="NUCLEOTIDYLTRANSFERASE"/>
    <property type="match status" value="1"/>
</dbReference>
<dbReference type="InterPro" id="IPR043519">
    <property type="entry name" value="NT_sf"/>
</dbReference>
<keyword evidence="3" id="KW-1185">Reference proteome</keyword>
<dbReference type="SUPFAM" id="SSF81301">
    <property type="entry name" value="Nucleotidyltransferase"/>
    <property type="match status" value="1"/>
</dbReference>
<dbReference type="GO" id="GO:0016779">
    <property type="term" value="F:nucleotidyltransferase activity"/>
    <property type="evidence" value="ECO:0007669"/>
    <property type="project" value="InterPro"/>
</dbReference>
<accession>A5D620</accession>
<feature type="domain" description="Polymerase nucleotidyl transferase" evidence="1">
    <location>
        <begin position="18"/>
        <end position="60"/>
    </location>
</feature>
<name>A5D620_PELTS</name>
<dbReference type="Gene3D" id="3.30.460.10">
    <property type="entry name" value="Beta Polymerase, domain 2"/>
    <property type="match status" value="1"/>
</dbReference>
<dbReference type="Proteomes" id="UP000006556">
    <property type="component" value="Chromosome"/>
</dbReference>
<protein>
    <recommendedName>
        <fullName evidence="1">Polymerase nucleotidyl transferase domain-containing protein</fullName>
    </recommendedName>
</protein>
<proteinExistence type="predicted"/>
<dbReference type="KEGG" id="pth:PTH_0136"/>
<dbReference type="Pfam" id="PF01909">
    <property type="entry name" value="NTP_transf_2"/>
    <property type="match status" value="1"/>
</dbReference>
<dbReference type="CDD" id="cd05403">
    <property type="entry name" value="NT_KNTase_like"/>
    <property type="match status" value="1"/>
</dbReference>
<dbReference type="eggNOG" id="COG1708">
    <property type="taxonomic scope" value="Bacteria"/>
</dbReference>
<dbReference type="HOGENOM" id="CLU_2754311_0_0_9"/>
<dbReference type="EMBL" id="AP009389">
    <property type="protein sequence ID" value="BAF58317.1"/>
    <property type="molecule type" value="Genomic_DNA"/>
</dbReference>
<reference evidence="3" key="1">
    <citation type="journal article" date="2008" name="Genome Res.">
        <title>The genome of Pelotomaculum thermopropionicum reveals niche-associated evolution in anaerobic microbiota.</title>
        <authorList>
            <person name="Kosaka T."/>
            <person name="Kato S."/>
            <person name="Shimoyama T."/>
            <person name="Ishii S."/>
            <person name="Abe T."/>
            <person name="Watanabe K."/>
        </authorList>
    </citation>
    <scope>NUCLEOTIDE SEQUENCE [LARGE SCALE GENOMIC DNA]</scope>
    <source>
        <strain evidence="3">DSM 13744 / JCM 10971 / SI</strain>
    </source>
</reference>
<evidence type="ECO:0000259" key="1">
    <source>
        <dbReference type="Pfam" id="PF01909"/>
    </source>
</evidence>
<dbReference type="PANTHER" id="PTHR43449:SF1">
    <property type="entry name" value="POLYMERASE BETA NUCLEOTIDYLTRANSFERASE DOMAIN-CONTAINING PROTEIN"/>
    <property type="match status" value="1"/>
</dbReference>
<gene>
    <name evidence="2" type="ordered locus">PTH_0136</name>
</gene>